<keyword evidence="1" id="KW-0732">Signal</keyword>
<gene>
    <name evidence="2" type="ORF">HaLaN_14595</name>
</gene>
<evidence type="ECO:0000313" key="2">
    <source>
        <dbReference type="EMBL" id="GFH17875.1"/>
    </source>
</evidence>
<comment type="caution">
    <text evidence="2">The sequence shown here is derived from an EMBL/GenBank/DDBJ whole genome shotgun (WGS) entry which is preliminary data.</text>
</comment>
<accession>A0A699Z8H8</accession>
<dbReference type="EMBL" id="BLLF01001216">
    <property type="protein sequence ID" value="GFH17875.1"/>
    <property type="molecule type" value="Genomic_DNA"/>
</dbReference>
<evidence type="ECO:0000313" key="3">
    <source>
        <dbReference type="Proteomes" id="UP000485058"/>
    </source>
</evidence>
<dbReference type="Proteomes" id="UP000485058">
    <property type="component" value="Unassembled WGS sequence"/>
</dbReference>
<name>A0A699Z8H8_HAELA</name>
<protein>
    <submittedName>
        <fullName evidence="2">Uncharacterized protein</fullName>
    </submittedName>
</protein>
<feature type="signal peptide" evidence="1">
    <location>
        <begin position="1"/>
        <end position="23"/>
    </location>
</feature>
<keyword evidence="3" id="KW-1185">Reference proteome</keyword>
<evidence type="ECO:0000256" key="1">
    <source>
        <dbReference type="SAM" id="SignalP"/>
    </source>
</evidence>
<sequence length="163" mass="16012">MFTAQLFRLAVGLPAALVPAAMAADNIAMAVFLALLMVYPEGSRAGHNSVQNGSAASASRTTLPVTPESLALSLGAAACACSCGHALAHALTVPSLHLLAMTLVAASAAPVGSVEAAAVTTAALVPGSCISGQQPAIATSPFAGASQLSGLAVAWVLKVPLRL</sequence>
<dbReference type="AlphaFoldDB" id="A0A699Z8H8"/>
<organism evidence="2 3">
    <name type="scientific">Haematococcus lacustris</name>
    <name type="common">Green alga</name>
    <name type="synonym">Haematococcus pluvialis</name>
    <dbReference type="NCBI Taxonomy" id="44745"/>
    <lineage>
        <taxon>Eukaryota</taxon>
        <taxon>Viridiplantae</taxon>
        <taxon>Chlorophyta</taxon>
        <taxon>core chlorophytes</taxon>
        <taxon>Chlorophyceae</taxon>
        <taxon>CS clade</taxon>
        <taxon>Chlamydomonadales</taxon>
        <taxon>Haematococcaceae</taxon>
        <taxon>Haematococcus</taxon>
    </lineage>
</organism>
<feature type="chain" id="PRO_5025495976" evidence="1">
    <location>
        <begin position="24"/>
        <end position="163"/>
    </location>
</feature>
<reference evidence="2 3" key="1">
    <citation type="submission" date="2020-02" db="EMBL/GenBank/DDBJ databases">
        <title>Draft genome sequence of Haematococcus lacustris strain NIES-144.</title>
        <authorList>
            <person name="Morimoto D."/>
            <person name="Nakagawa S."/>
            <person name="Yoshida T."/>
            <person name="Sawayama S."/>
        </authorList>
    </citation>
    <scope>NUCLEOTIDE SEQUENCE [LARGE SCALE GENOMIC DNA]</scope>
    <source>
        <strain evidence="2 3">NIES-144</strain>
    </source>
</reference>
<proteinExistence type="predicted"/>